<sequence>MNIAATLFPRSYSPSTKPENARGLAALLLAASVAALAVVADQLIETWLDDHLFLAWVALWAVVFAGSLLLTGTVRRMSARAVARLDQWAARRAQARAAARLLAIEKRAVQSAAKASSAAQRLAKASQALDSHLFYI</sequence>
<evidence type="ECO:0000313" key="3">
    <source>
        <dbReference type="Proteomes" id="UP000238326"/>
    </source>
</evidence>
<keyword evidence="1" id="KW-0472">Membrane</keyword>
<evidence type="ECO:0000256" key="1">
    <source>
        <dbReference type="SAM" id="Phobius"/>
    </source>
</evidence>
<dbReference type="RefSeq" id="WP_105728149.1">
    <property type="nucleotide sequence ID" value="NZ_DAIPCI010000024.1"/>
</dbReference>
<reference evidence="2 3" key="1">
    <citation type="submission" date="2018-03" db="EMBL/GenBank/DDBJ databases">
        <title>Comparative genomics illustrates the genes involved in a hyperalkaliphilic mechanisms of Serpentinomonas isolated from highly-alkaline calcium-rich serpentinized springs.</title>
        <authorList>
            <person name="Suzuki S."/>
            <person name="Ishii S."/>
            <person name="Walworth N."/>
            <person name="Bird L."/>
            <person name="Kuenen J.G."/>
            <person name="Nealson K.H."/>
        </authorList>
    </citation>
    <scope>NUCLEOTIDE SEQUENCE [LARGE SCALE GENOMIC DNA]</scope>
    <source>
        <strain evidence="2 3">83</strain>
    </source>
</reference>
<evidence type="ECO:0000313" key="2">
    <source>
        <dbReference type="EMBL" id="PRD70369.1"/>
    </source>
</evidence>
<keyword evidence="1" id="KW-1133">Transmembrane helix</keyword>
<keyword evidence="1" id="KW-0812">Transmembrane</keyword>
<dbReference type="EMBL" id="PVLR01000005">
    <property type="protein sequence ID" value="PRD70369.1"/>
    <property type="molecule type" value="Genomic_DNA"/>
</dbReference>
<proteinExistence type="predicted"/>
<dbReference type="Proteomes" id="UP000238326">
    <property type="component" value="Unassembled WGS sequence"/>
</dbReference>
<accession>A0A2S9KIV6</accession>
<protein>
    <submittedName>
        <fullName evidence="2">Uncharacterized protein</fullName>
    </submittedName>
</protein>
<organism evidence="2 3">
    <name type="scientific">Malikia spinosa</name>
    <dbReference type="NCBI Taxonomy" id="86180"/>
    <lineage>
        <taxon>Bacteria</taxon>
        <taxon>Pseudomonadati</taxon>
        <taxon>Pseudomonadota</taxon>
        <taxon>Betaproteobacteria</taxon>
        <taxon>Burkholderiales</taxon>
        <taxon>Comamonadaceae</taxon>
        <taxon>Malikia</taxon>
    </lineage>
</organism>
<keyword evidence="3" id="KW-1185">Reference proteome</keyword>
<name>A0A2S9KIV6_9BURK</name>
<feature type="transmembrane region" description="Helical" evidence="1">
    <location>
        <begin position="52"/>
        <end position="70"/>
    </location>
</feature>
<comment type="caution">
    <text evidence="2">The sequence shown here is derived from an EMBL/GenBank/DDBJ whole genome shotgun (WGS) entry which is preliminary data.</text>
</comment>
<feature type="transmembrane region" description="Helical" evidence="1">
    <location>
        <begin position="21"/>
        <end position="40"/>
    </location>
</feature>
<dbReference type="AlphaFoldDB" id="A0A2S9KIV6"/>
<gene>
    <name evidence="2" type="ORF">C6P61_01500</name>
</gene>